<comment type="caution">
    <text evidence="2">The sequence shown here is derived from an EMBL/GenBank/DDBJ whole genome shotgun (WGS) entry which is preliminary data.</text>
</comment>
<organism evidence="2 3">
    <name type="scientific">Mytilus edulis</name>
    <name type="common">Blue mussel</name>
    <dbReference type="NCBI Taxonomy" id="6550"/>
    <lineage>
        <taxon>Eukaryota</taxon>
        <taxon>Metazoa</taxon>
        <taxon>Spiralia</taxon>
        <taxon>Lophotrochozoa</taxon>
        <taxon>Mollusca</taxon>
        <taxon>Bivalvia</taxon>
        <taxon>Autobranchia</taxon>
        <taxon>Pteriomorphia</taxon>
        <taxon>Mytilida</taxon>
        <taxon>Mytiloidea</taxon>
        <taxon>Mytilidae</taxon>
        <taxon>Mytilinae</taxon>
        <taxon>Mytilus</taxon>
    </lineage>
</organism>
<dbReference type="EMBL" id="CAJPWZ010003147">
    <property type="protein sequence ID" value="CAG2253259.1"/>
    <property type="molecule type" value="Genomic_DNA"/>
</dbReference>
<evidence type="ECO:0000313" key="3">
    <source>
        <dbReference type="Proteomes" id="UP000683360"/>
    </source>
</evidence>
<name>A0A8S3VI59_MYTED</name>
<dbReference type="AlphaFoldDB" id="A0A8S3VI59"/>
<keyword evidence="3" id="KW-1185">Reference proteome</keyword>
<gene>
    <name evidence="2" type="ORF">MEDL_64771</name>
</gene>
<evidence type="ECO:0000256" key="1">
    <source>
        <dbReference type="SAM" id="MobiDB-lite"/>
    </source>
</evidence>
<dbReference type="Proteomes" id="UP000683360">
    <property type="component" value="Unassembled WGS sequence"/>
</dbReference>
<protein>
    <submittedName>
        <fullName evidence="2">Uncharacterized protein</fullName>
    </submittedName>
</protein>
<proteinExistence type="predicted"/>
<evidence type="ECO:0000313" key="2">
    <source>
        <dbReference type="EMBL" id="CAG2253259.1"/>
    </source>
</evidence>
<accession>A0A8S3VI59</accession>
<feature type="region of interest" description="Disordered" evidence="1">
    <location>
        <begin position="179"/>
        <end position="214"/>
    </location>
</feature>
<sequence length="275" mass="32144">MKLNTRPTIESKRSEDNCLNITIKTDKSSTIYLFASILTTNGYNFHFGVRLHHRPTIESKRSEDNCLNITIKTDISSTIYLFTSILTTNGYNFHFGVRLHHRYSNGNSLRNQNNEKINFDAGIQLYFNNVPDDKQQRLDLQQINQYVHISEFKNKLILTPLLTQSDDEGTNIKYYNKADPISNTYSNGETSLADHSPMNMRSKNKTSRTRQQNNRNTWKPLLIVSIDNIVRQSVEEYLSSKRQYEKRPMVHWPSMHPLLPFKDRHLDDDDISNKN</sequence>
<feature type="compositionally biased region" description="Polar residues" evidence="1">
    <location>
        <begin position="181"/>
        <end position="190"/>
    </location>
</feature>
<reference evidence="2" key="1">
    <citation type="submission" date="2021-03" db="EMBL/GenBank/DDBJ databases">
        <authorList>
            <person name="Bekaert M."/>
        </authorList>
    </citation>
    <scope>NUCLEOTIDE SEQUENCE</scope>
</reference>
<dbReference type="OrthoDB" id="6110709at2759"/>